<dbReference type="EMBL" id="MU827316">
    <property type="protein sequence ID" value="KAJ7358667.1"/>
    <property type="molecule type" value="Genomic_DNA"/>
</dbReference>
<proteinExistence type="predicted"/>
<feature type="compositionally biased region" description="Low complexity" evidence="1">
    <location>
        <begin position="97"/>
        <end position="106"/>
    </location>
</feature>
<evidence type="ECO:0000313" key="2">
    <source>
        <dbReference type="EMBL" id="KAJ7358667.1"/>
    </source>
</evidence>
<feature type="compositionally biased region" description="Basic and acidic residues" evidence="1">
    <location>
        <begin position="151"/>
        <end position="161"/>
    </location>
</feature>
<reference evidence="2" key="1">
    <citation type="submission" date="2023-01" db="EMBL/GenBank/DDBJ databases">
        <title>Genome assembly of the deep-sea coral Lophelia pertusa.</title>
        <authorList>
            <person name="Herrera S."/>
            <person name="Cordes E."/>
        </authorList>
    </citation>
    <scope>NUCLEOTIDE SEQUENCE</scope>
    <source>
        <strain evidence="2">USNM1676648</strain>
        <tissue evidence="2">Polyp</tissue>
    </source>
</reference>
<dbReference type="PANTHER" id="PTHR34438:SF1">
    <property type="entry name" value="CHROMOSOME 2 OPEN READING FRAME 81"/>
    <property type="match status" value="1"/>
</dbReference>
<dbReference type="Proteomes" id="UP001163046">
    <property type="component" value="Unassembled WGS sequence"/>
</dbReference>
<dbReference type="OrthoDB" id="193650at2759"/>
<protein>
    <submittedName>
        <fullName evidence="2">Uncharacterized protein</fullName>
    </submittedName>
</protein>
<name>A0A9W9YMC3_9CNID</name>
<evidence type="ECO:0000313" key="3">
    <source>
        <dbReference type="Proteomes" id="UP001163046"/>
    </source>
</evidence>
<feature type="region of interest" description="Disordered" evidence="1">
    <location>
        <begin position="94"/>
        <end position="190"/>
    </location>
</feature>
<evidence type="ECO:0000256" key="1">
    <source>
        <dbReference type="SAM" id="MobiDB-lite"/>
    </source>
</evidence>
<keyword evidence="3" id="KW-1185">Reference proteome</keyword>
<accession>A0A9W9YMC3</accession>
<comment type="caution">
    <text evidence="2">The sequence shown here is derived from an EMBL/GenBank/DDBJ whole genome shotgun (WGS) entry which is preliminary data.</text>
</comment>
<dbReference type="PANTHER" id="PTHR34438">
    <property type="entry name" value="SI:DKEY-97L20.6"/>
    <property type="match status" value="1"/>
</dbReference>
<feature type="compositionally biased region" description="Basic residues" evidence="1">
    <location>
        <begin position="169"/>
        <end position="183"/>
    </location>
</feature>
<dbReference type="Pfam" id="PF15479">
    <property type="entry name" value="DUF4639"/>
    <property type="match status" value="1"/>
</dbReference>
<organism evidence="2 3">
    <name type="scientific">Desmophyllum pertusum</name>
    <dbReference type="NCBI Taxonomy" id="174260"/>
    <lineage>
        <taxon>Eukaryota</taxon>
        <taxon>Metazoa</taxon>
        <taxon>Cnidaria</taxon>
        <taxon>Anthozoa</taxon>
        <taxon>Hexacorallia</taxon>
        <taxon>Scleractinia</taxon>
        <taxon>Caryophylliina</taxon>
        <taxon>Caryophylliidae</taxon>
        <taxon>Desmophyllum</taxon>
    </lineage>
</organism>
<dbReference type="AlphaFoldDB" id="A0A9W9YMC3"/>
<sequence length="242" mass="26670">MVDQEDGEEFVLDIVNEIVESTMKVLHDQYIVCQTLPYTIQETKTLLLQIIEWQFLACDMGEDNPACDLTWLEEEEPVTPVTDSWAQGSVPIMLRPSSASSTSSVQSDRESELSSITEERPAAPEPPFEALEVTATPLSIGSPAQPPPTTADERKEHKSKEPPSTQVQGKKRCHAPFKPHKGKLPSFSGVDLTSLTDEFTLNKAERQKEEATREHTDANGLAMLSSSTSILKVTVTDAGFQI</sequence>
<feature type="compositionally biased region" description="Basic and acidic residues" evidence="1">
    <location>
        <begin position="107"/>
        <end position="122"/>
    </location>
</feature>
<gene>
    <name evidence="2" type="ORF">OS493_022100</name>
</gene>
<dbReference type="InterPro" id="IPR028042">
    <property type="entry name" value="DUF4639"/>
</dbReference>